<evidence type="ECO:0000313" key="4">
    <source>
        <dbReference type="Proteomes" id="UP001165083"/>
    </source>
</evidence>
<dbReference type="Proteomes" id="UP001165083">
    <property type="component" value="Unassembled WGS sequence"/>
</dbReference>
<dbReference type="EMBL" id="BSXW01001019">
    <property type="protein sequence ID" value="GMF32828.1"/>
    <property type="molecule type" value="Genomic_DNA"/>
</dbReference>
<dbReference type="SUPFAM" id="SSF46689">
    <property type="entry name" value="Homeodomain-like"/>
    <property type="match status" value="1"/>
</dbReference>
<dbReference type="Pfam" id="PF03221">
    <property type="entry name" value="HTH_Tnp_Tc5"/>
    <property type="match status" value="1"/>
</dbReference>
<keyword evidence="4" id="KW-1185">Reference proteome</keyword>
<keyword evidence="1" id="KW-0238">DNA-binding</keyword>
<evidence type="ECO:0000259" key="2">
    <source>
        <dbReference type="PROSITE" id="PS51253"/>
    </source>
</evidence>
<dbReference type="PROSITE" id="PS51253">
    <property type="entry name" value="HTH_CENPB"/>
    <property type="match status" value="1"/>
</dbReference>
<dbReference type="GO" id="GO:0003677">
    <property type="term" value="F:DNA binding"/>
    <property type="evidence" value="ECO:0007669"/>
    <property type="project" value="UniProtKB-KW"/>
</dbReference>
<reference evidence="3" key="1">
    <citation type="submission" date="2023-04" db="EMBL/GenBank/DDBJ databases">
        <title>Phytophthora lilii NBRC 32176.</title>
        <authorList>
            <person name="Ichikawa N."/>
            <person name="Sato H."/>
            <person name="Tonouchi N."/>
        </authorList>
    </citation>
    <scope>NUCLEOTIDE SEQUENCE</scope>
    <source>
        <strain evidence="3">NBRC 32176</strain>
    </source>
</reference>
<organism evidence="3 4">
    <name type="scientific">Phytophthora lilii</name>
    <dbReference type="NCBI Taxonomy" id="2077276"/>
    <lineage>
        <taxon>Eukaryota</taxon>
        <taxon>Sar</taxon>
        <taxon>Stramenopiles</taxon>
        <taxon>Oomycota</taxon>
        <taxon>Peronosporomycetes</taxon>
        <taxon>Peronosporales</taxon>
        <taxon>Peronosporaceae</taxon>
        <taxon>Phytophthora</taxon>
    </lineage>
</organism>
<feature type="domain" description="HTH CENPB-type" evidence="2">
    <location>
        <begin position="69"/>
        <end position="145"/>
    </location>
</feature>
<accession>A0A9W7CGV9</accession>
<sequence>MAPPKKPKLRTFLTNAQKLQLKRFWNARPELPLPAVVDWVREHFGVSVGRATLYRIYKAPAEAFAGNAQQKKRRRVKFPALERDILAFYEENRRGQGDGAALSDDALLRAAAELRAQHGISGTQLKLSNGWLHRFKERHALRAAPQATGEGNAQMTIENYQAITDRAGMYAECTAAQDSRTKPGRKPRAPQRRRDVIELGVDIAGGDDNVIGGSNEYPGPAEAAGVNIAGTTSSFQDQLMDRRNASVAIERRLGVAANVSAVIRPLTYLSAISMDSVAEVGFVKWRFNSGMAHTEYFAMDSDGVSILSNANYQLNVELRHSAVVAELPPVIFKVWAGVELLGLCECSVRSEGNRALSVLQLECTLAAQTLIRVEYHGPGVVLSGSRLVMRLLNEFT</sequence>
<proteinExistence type="predicted"/>
<comment type="caution">
    <text evidence="3">The sequence shown here is derived from an EMBL/GenBank/DDBJ whole genome shotgun (WGS) entry which is preliminary data.</text>
</comment>
<gene>
    <name evidence="3" type="ORF">Plil01_001401900</name>
</gene>
<protein>
    <submittedName>
        <fullName evidence="3">Unnamed protein product</fullName>
    </submittedName>
</protein>
<dbReference type="InterPro" id="IPR009057">
    <property type="entry name" value="Homeodomain-like_sf"/>
</dbReference>
<evidence type="ECO:0000313" key="3">
    <source>
        <dbReference type="EMBL" id="GMF32828.1"/>
    </source>
</evidence>
<name>A0A9W7CGV9_9STRA</name>
<evidence type="ECO:0000256" key="1">
    <source>
        <dbReference type="ARBA" id="ARBA00023125"/>
    </source>
</evidence>
<dbReference type="OrthoDB" id="107779at2759"/>
<dbReference type="Gene3D" id="1.10.10.60">
    <property type="entry name" value="Homeodomain-like"/>
    <property type="match status" value="1"/>
</dbReference>
<dbReference type="InterPro" id="IPR006600">
    <property type="entry name" value="HTH_CenpB_DNA-bd_dom"/>
</dbReference>
<dbReference type="SMART" id="SM00674">
    <property type="entry name" value="CENPB"/>
    <property type="match status" value="1"/>
</dbReference>
<dbReference type="AlphaFoldDB" id="A0A9W7CGV9"/>